<dbReference type="VEuPathDB" id="FungiDB:F4678DRAFT_484361"/>
<dbReference type="InterPro" id="IPR051609">
    <property type="entry name" value="NmrA/Isoflavone_reductase-like"/>
</dbReference>
<keyword evidence="6" id="KW-1185">Reference proteome</keyword>
<evidence type="ECO:0000256" key="2">
    <source>
        <dbReference type="ARBA" id="ARBA00022857"/>
    </source>
</evidence>
<dbReference type="Gene3D" id="3.40.50.720">
    <property type="entry name" value="NAD(P)-binding Rossmann-like Domain"/>
    <property type="match status" value="1"/>
</dbReference>
<dbReference type="GO" id="GO:0016491">
    <property type="term" value="F:oxidoreductase activity"/>
    <property type="evidence" value="ECO:0007669"/>
    <property type="project" value="UniProtKB-KW"/>
</dbReference>
<evidence type="ECO:0000313" key="5">
    <source>
        <dbReference type="EMBL" id="KAJ3557428.1"/>
    </source>
</evidence>
<dbReference type="EMBL" id="JANPWZ010002609">
    <property type="protein sequence ID" value="KAJ3557428.1"/>
    <property type="molecule type" value="Genomic_DNA"/>
</dbReference>
<dbReference type="Proteomes" id="UP001148614">
    <property type="component" value="Unassembled WGS sequence"/>
</dbReference>
<organism evidence="5 6">
    <name type="scientific">Xylaria arbuscula</name>
    <dbReference type="NCBI Taxonomy" id="114810"/>
    <lineage>
        <taxon>Eukaryota</taxon>
        <taxon>Fungi</taxon>
        <taxon>Dikarya</taxon>
        <taxon>Ascomycota</taxon>
        <taxon>Pezizomycotina</taxon>
        <taxon>Sordariomycetes</taxon>
        <taxon>Xylariomycetidae</taxon>
        <taxon>Xylariales</taxon>
        <taxon>Xylariaceae</taxon>
        <taxon>Xylaria</taxon>
    </lineage>
</organism>
<keyword evidence="3" id="KW-0560">Oxidoreductase</keyword>
<comment type="caution">
    <text evidence="5">The sequence shown here is derived from an EMBL/GenBank/DDBJ whole genome shotgun (WGS) entry which is preliminary data.</text>
</comment>
<reference evidence="5" key="1">
    <citation type="submission" date="2022-07" db="EMBL/GenBank/DDBJ databases">
        <title>Genome Sequence of Xylaria arbuscula.</title>
        <authorList>
            <person name="Buettner E."/>
        </authorList>
    </citation>
    <scope>NUCLEOTIDE SEQUENCE</scope>
    <source>
        <strain evidence="5">VT107</strain>
    </source>
</reference>
<gene>
    <name evidence="5" type="ORF">NPX13_g9932</name>
</gene>
<proteinExistence type="inferred from homology"/>
<dbReference type="Pfam" id="PF05368">
    <property type="entry name" value="NmrA"/>
    <property type="match status" value="1"/>
</dbReference>
<sequence>MVKVAVAGGSDSIGKAIVQAIEKDASHEVIILSRQRRAEDPNVVTIDFLDIDSLQSVLETHEVHTVISAVSLQSEASGQSQMNLIDAASRSRCTRRFMPSEFGANYKPEHLAALPLYAWKFKAADRLETAGLEYTRLSNGMFMDYWFASRIPSAFRVNASNWIDLDNHYAVIPGDGRTPFVLTHSRDVARFVVAVLGLPRWEKRYYLIGDRLTMNDFVRIAEKTSGHSFEKHSDGVDELLSGRCTLVPAARKMTESMPDPALLVGMVAGAGAMVAQGGMDLPDEPSLNKLFPSLKTLTVQEALQIYYAKL</sequence>
<dbReference type="AlphaFoldDB" id="A0A9W8N605"/>
<feature type="domain" description="NmrA-like" evidence="4">
    <location>
        <begin position="3"/>
        <end position="232"/>
    </location>
</feature>
<evidence type="ECO:0000259" key="4">
    <source>
        <dbReference type="Pfam" id="PF05368"/>
    </source>
</evidence>
<name>A0A9W8N605_9PEZI</name>
<accession>A0A9W8N605</accession>
<protein>
    <recommendedName>
        <fullName evidence="4">NmrA-like domain-containing protein</fullName>
    </recommendedName>
</protein>
<evidence type="ECO:0000313" key="6">
    <source>
        <dbReference type="Proteomes" id="UP001148614"/>
    </source>
</evidence>
<dbReference type="Gene3D" id="3.90.25.10">
    <property type="entry name" value="UDP-galactose 4-epimerase, domain 1"/>
    <property type="match status" value="1"/>
</dbReference>
<evidence type="ECO:0000256" key="1">
    <source>
        <dbReference type="ARBA" id="ARBA00005725"/>
    </source>
</evidence>
<dbReference type="SUPFAM" id="SSF51735">
    <property type="entry name" value="NAD(P)-binding Rossmann-fold domains"/>
    <property type="match status" value="1"/>
</dbReference>
<keyword evidence="2" id="KW-0521">NADP</keyword>
<dbReference type="InterPro" id="IPR036291">
    <property type="entry name" value="NAD(P)-bd_dom_sf"/>
</dbReference>
<comment type="similarity">
    <text evidence="1">Belongs to the NmrA-type oxidoreductase family. Isoflavone reductase subfamily.</text>
</comment>
<evidence type="ECO:0000256" key="3">
    <source>
        <dbReference type="ARBA" id="ARBA00023002"/>
    </source>
</evidence>
<dbReference type="PANTHER" id="PTHR47706:SF4">
    <property type="entry name" value="NMRA-LIKE DOMAIN-CONTAINING PROTEIN"/>
    <property type="match status" value="1"/>
</dbReference>
<dbReference type="InterPro" id="IPR008030">
    <property type="entry name" value="NmrA-like"/>
</dbReference>
<dbReference type="PANTHER" id="PTHR47706">
    <property type="entry name" value="NMRA-LIKE FAMILY PROTEIN"/>
    <property type="match status" value="1"/>
</dbReference>